<dbReference type="PANTHER" id="PTHR33096:SF1">
    <property type="entry name" value="CXC1-LIKE CYSTEINE CLUSTER ASSOCIATED WITH KDZ TRANSPOSASES DOMAIN-CONTAINING PROTEIN"/>
    <property type="match status" value="1"/>
</dbReference>
<sequence length="790" mass="90421">MVSLSVPHIVHRRRLADYIPICQVPQEHNQEANVALVRRGMLGCTPTQPRLAIGLRCLEFYHQLRRRQSSLSVQAMVKTLCSIHNVRSPRFMQRCPFTDKSRQVTYAQHLRDQFSAAFDVYLDILRRVRTATNLALGRGSPDWRQKFGCPPCGNKQPNERPLVPARLHAMDGNNSLKRVEGSGHSDEREFPSAYLIPPAEVNRYENEVQARSRTVGPAVHATDEDAKDSAECTKRWKAANAGSEGSVRVFEQTGVFLCACRHGIVEFIAEIRHSGELAKYPLATAARVMKVYGKDQGVGHDIACSFTATIGNSSLGSQARDLGLVLAVNAFHGHAHNRLCQLRFHPLYLKFLGLEDLETCERVFSASNAVARTIRFASHFHWLQYIDLHFDQWDRDRYLELSRFLYNNYRQALSIMAEYTPIVEDYKAVNKLCDDDFESWRNDELAYLQRLVKEPEEDISKVAYFEALEALNLAQEAWKKVSTTTQFLNLNTNTFNVREQRDQNQALARAKVAQTTKAKNRLDVAMQAVEAIEHALGIEERWMPNSSEYVATQLYVKNRRFIRAVDELERLVVQRLFELSKANLAGTGYKLRRQISKHLVRRSEAIRTALHRYNELAPLQEPPRRTLAYNDVMAYGWLGEFELLRHSSHALLEKPWSSPVARDIMVKYFKLQCAHAEIHRLNIEIPRLQQWLEDEDSSFEQAASKLDDSNVLLAAELRAQHGVQKRINNVHRAWLARIYILPGYTGPRPATVHTDNDNVASEEVEVLPDEDDRANDEACRLEETVARMSL</sequence>
<accession>A0A371DHZ7</accession>
<organism evidence="1 2">
    <name type="scientific">Lentinus brumalis</name>
    <dbReference type="NCBI Taxonomy" id="2498619"/>
    <lineage>
        <taxon>Eukaryota</taxon>
        <taxon>Fungi</taxon>
        <taxon>Dikarya</taxon>
        <taxon>Basidiomycota</taxon>
        <taxon>Agaricomycotina</taxon>
        <taxon>Agaricomycetes</taxon>
        <taxon>Polyporales</taxon>
        <taxon>Polyporaceae</taxon>
        <taxon>Lentinus</taxon>
    </lineage>
</organism>
<dbReference type="AlphaFoldDB" id="A0A371DHZ7"/>
<evidence type="ECO:0008006" key="3">
    <source>
        <dbReference type="Google" id="ProtNLM"/>
    </source>
</evidence>
<dbReference type="STRING" id="139420.A0A371DHZ7"/>
<evidence type="ECO:0000313" key="1">
    <source>
        <dbReference type="EMBL" id="RDX52167.1"/>
    </source>
</evidence>
<gene>
    <name evidence="1" type="ORF">OH76DRAFT_1400507</name>
</gene>
<dbReference type="EMBL" id="KZ857391">
    <property type="protein sequence ID" value="RDX52167.1"/>
    <property type="molecule type" value="Genomic_DNA"/>
</dbReference>
<dbReference type="PANTHER" id="PTHR33096">
    <property type="entry name" value="CXC2 DOMAIN-CONTAINING PROTEIN"/>
    <property type="match status" value="1"/>
</dbReference>
<dbReference type="OrthoDB" id="3251205at2759"/>
<reference evidence="1 2" key="1">
    <citation type="journal article" date="2018" name="Biotechnol. Biofuels">
        <title>Integrative visual omics of the white-rot fungus Polyporus brumalis exposes the biotechnological potential of its oxidative enzymes for delignifying raw plant biomass.</title>
        <authorList>
            <person name="Miyauchi S."/>
            <person name="Rancon A."/>
            <person name="Drula E."/>
            <person name="Hage H."/>
            <person name="Chaduli D."/>
            <person name="Favel A."/>
            <person name="Grisel S."/>
            <person name="Henrissat B."/>
            <person name="Herpoel-Gimbert I."/>
            <person name="Ruiz-Duenas F.J."/>
            <person name="Chevret D."/>
            <person name="Hainaut M."/>
            <person name="Lin J."/>
            <person name="Wang M."/>
            <person name="Pangilinan J."/>
            <person name="Lipzen A."/>
            <person name="Lesage-Meessen L."/>
            <person name="Navarro D."/>
            <person name="Riley R."/>
            <person name="Grigoriev I.V."/>
            <person name="Zhou S."/>
            <person name="Raouche S."/>
            <person name="Rosso M.N."/>
        </authorList>
    </citation>
    <scope>NUCLEOTIDE SEQUENCE [LARGE SCALE GENOMIC DNA]</scope>
    <source>
        <strain evidence="1 2">BRFM 1820</strain>
    </source>
</reference>
<name>A0A371DHZ7_9APHY</name>
<dbReference type="Pfam" id="PF18758">
    <property type="entry name" value="KDZ"/>
    <property type="match status" value="1"/>
</dbReference>
<dbReference type="Proteomes" id="UP000256964">
    <property type="component" value="Unassembled WGS sequence"/>
</dbReference>
<evidence type="ECO:0000313" key="2">
    <source>
        <dbReference type="Proteomes" id="UP000256964"/>
    </source>
</evidence>
<keyword evidence="2" id="KW-1185">Reference proteome</keyword>
<dbReference type="InterPro" id="IPR040521">
    <property type="entry name" value="KDZ"/>
</dbReference>
<proteinExistence type="predicted"/>
<protein>
    <recommendedName>
        <fullName evidence="3">CxC1-like cysteine cluster associated with KDZ transposases domain-containing protein</fullName>
    </recommendedName>
</protein>